<dbReference type="Proteomes" id="UP000053593">
    <property type="component" value="Unassembled WGS sequence"/>
</dbReference>
<evidence type="ECO:0000313" key="1">
    <source>
        <dbReference type="EMBL" id="KIK56397.1"/>
    </source>
</evidence>
<sequence length="56" mass="5650">MNSRLPLITGSSGSGACRCIAAVPDRCYIVDNVLPSGATIPGSQCPQQSSLLSTGV</sequence>
<proteinExistence type="predicted"/>
<dbReference type="EMBL" id="KN834798">
    <property type="protein sequence ID" value="KIK56397.1"/>
    <property type="molecule type" value="Genomic_DNA"/>
</dbReference>
<gene>
    <name evidence="1" type="ORF">GYMLUDRAFT_76145</name>
</gene>
<keyword evidence="2" id="KW-1185">Reference proteome</keyword>
<organism evidence="1 2">
    <name type="scientific">Collybiopsis luxurians FD-317 M1</name>
    <dbReference type="NCBI Taxonomy" id="944289"/>
    <lineage>
        <taxon>Eukaryota</taxon>
        <taxon>Fungi</taxon>
        <taxon>Dikarya</taxon>
        <taxon>Basidiomycota</taxon>
        <taxon>Agaricomycotina</taxon>
        <taxon>Agaricomycetes</taxon>
        <taxon>Agaricomycetidae</taxon>
        <taxon>Agaricales</taxon>
        <taxon>Marasmiineae</taxon>
        <taxon>Omphalotaceae</taxon>
        <taxon>Collybiopsis</taxon>
        <taxon>Collybiopsis luxurians</taxon>
    </lineage>
</organism>
<dbReference type="HOGENOM" id="CLU_3014372_0_0_1"/>
<evidence type="ECO:0000313" key="2">
    <source>
        <dbReference type="Proteomes" id="UP000053593"/>
    </source>
</evidence>
<name>A0A0D0CEB9_9AGAR</name>
<accession>A0A0D0CEB9</accession>
<dbReference type="AlphaFoldDB" id="A0A0D0CEB9"/>
<protein>
    <submittedName>
        <fullName evidence="1">Uncharacterized protein</fullName>
    </submittedName>
</protein>
<dbReference type="PROSITE" id="PS51257">
    <property type="entry name" value="PROKAR_LIPOPROTEIN"/>
    <property type="match status" value="1"/>
</dbReference>
<reference evidence="1 2" key="1">
    <citation type="submission" date="2014-04" db="EMBL/GenBank/DDBJ databases">
        <title>Evolutionary Origins and Diversification of the Mycorrhizal Mutualists.</title>
        <authorList>
            <consortium name="DOE Joint Genome Institute"/>
            <consortium name="Mycorrhizal Genomics Consortium"/>
            <person name="Kohler A."/>
            <person name="Kuo A."/>
            <person name="Nagy L.G."/>
            <person name="Floudas D."/>
            <person name="Copeland A."/>
            <person name="Barry K.W."/>
            <person name="Cichocki N."/>
            <person name="Veneault-Fourrey C."/>
            <person name="LaButti K."/>
            <person name="Lindquist E.A."/>
            <person name="Lipzen A."/>
            <person name="Lundell T."/>
            <person name="Morin E."/>
            <person name="Murat C."/>
            <person name="Riley R."/>
            <person name="Ohm R."/>
            <person name="Sun H."/>
            <person name="Tunlid A."/>
            <person name="Henrissat B."/>
            <person name="Grigoriev I.V."/>
            <person name="Hibbett D.S."/>
            <person name="Martin F."/>
        </authorList>
    </citation>
    <scope>NUCLEOTIDE SEQUENCE [LARGE SCALE GENOMIC DNA]</scope>
    <source>
        <strain evidence="1 2">FD-317 M1</strain>
    </source>
</reference>